<comment type="pathway">
    <text evidence="2">Cofactor biosynthesis; tetrahydrofolate biosynthesis; 2-amino-4-hydroxy-6-hydroxymethyl-7,8-dihydropteridine diphosphate from 7,8-dihydroneopterin triphosphate: step 4/4.</text>
</comment>
<accession>A0ABZ3FNB1</accession>
<dbReference type="CDD" id="cd00483">
    <property type="entry name" value="HPPK"/>
    <property type="match status" value="1"/>
</dbReference>
<evidence type="ECO:0000256" key="7">
    <source>
        <dbReference type="ARBA" id="ARBA00022840"/>
    </source>
</evidence>
<dbReference type="Pfam" id="PF01288">
    <property type="entry name" value="HPPK"/>
    <property type="match status" value="1"/>
</dbReference>
<dbReference type="Gene3D" id="3.30.70.560">
    <property type="entry name" value="7,8-Dihydro-6-hydroxymethylpterin-pyrophosphokinase HPPK"/>
    <property type="match status" value="1"/>
</dbReference>
<dbReference type="EMBL" id="CP154795">
    <property type="protein sequence ID" value="XAN06665.1"/>
    <property type="molecule type" value="Genomic_DNA"/>
</dbReference>
<evidence type="ECO:0000259" key="9">
    <source>
        <dbReference type="Pfam" id="PF01288"/>
    </source>
</evidence>
<organism evidence="10 11">
    <name type="scientific">Ammonicoccus fulvus</name>
    <dbReference type="NCBI Taxonomy" id="3138240"/>
    <lineage>
        <taxon>Bacteria</taxon>
        <taxon>Bacillati</taxon>
        <taxon>Actinomycetota</taxon>
        <taxon>Actinomycetes</taxon>
        <taxon>Propionibacteriales</taxon>
        <taxon>Propionibacteriaceae</taxon>
        <taxon>Ammonicoccus</taxon>
    </lineage>
</organism>
<evidence type="ECO:0000313" key="11">
    <source>
        <dbReference type="Proteomes" id="UP001442841"/>
    </source>
</evidence>
<evidence type="ECO:0000256" key="3">
    <source>
        <dbReference type="ARBA" id="ARBA00013253"/>
    </source>
</evidence>
<dbReference type="InterPro" id="IPR035907">
    <property type="entry name" value="Hppk_sf"/>
</dbReference>
<keyword evidence="7" id="KW-0067">ATP-binding</keyword>
<comment type="catalytic activity">
    <reaction evidence="1">
        <text>6-hydroxymethyl-7,8-dihydropterin + ATP = (7,8-dihydropterin-6-yl)methyl diphosphate + AMP + H(+)</text>
        <dbReference type="Rhea" id="RHEA:11412"/>
        <dbReference type="ChEBI" id="CHEBI:15378"/>
        <dbReference type="ChEBI" id="CHEBI:30616"/>
        <dbReference type="ChEBI" id="CHEBI:44841"/>
        <dbReference type="ChEBI" id="CHEBI:72950"/>
        <dbReference type="ChEBI" id="CHEBI:456215"/>
        <dbReference type="EC" id="2.7.6.3"/>
    </reaction>
</comment>
<dbReference type="PANTHER" id="PTHR43071:SF1">
    <property type="entry name" value="2-AMINO-4-HYDROXY-6-HYDROXYMETHYLDIHYDROPTERIDINE PYROPHOSPHOKINASE"/>
    <property type="match status" value="1"/>
</dbReference>
<dbReference type="EC" id="2.7.6.3" evidence="3"/>
<proteinExistence type="predicted"/>
<dbReference type="GO" id="GO:0003848">
    <property type="term" value="F:2-amino-4-hydroxy-6-hydroxymethyldihydropteridine diphosphokinase activity"/>
    <property type="evidence" value="ECO:0007669"/>
    <property type="project" value="UniProtKB-EC"/>
</dbReference>
<protein>
    <recommendedName>
        <fullName evidence="3">2-amino-4-hydroxy-6-hydroxymethyldihydropteridine diphosphokinase</fullName>
        <ecNumber evidence="3">2.7.6.3</ecNumber>
    </recommendedName>
</protein>
<evidence type="ECO:0000256" key="1">
    <source>
        <dbReference type="ARBA" id="ARBA00000198"/>
    </source>
</evidence>
<feature type="domain" description="7,8-dihydro-6-hydroxymethylpterin-pyrophosphokinase" evidence="9">
    <location>
        <begin position="23"/>
        <end position="151"/>
    </location>
</feature>
<dbReference type="PANTHER" id="PTHR43071">
    <property type="entry name" value="2-AMINO-4-HYDROXY-6-HYDROXYMETHYLDIHYDROPTERIDINE PYROPHOSPHOKINASE"/>
    <property type="match status" value="1"/>
</dbReference>
<evidence type="ECO:0000256" key="5">
    <source>
        <dbReference type="ARBA" id="ARBA00022741"/>
    </source>
</evidence>
<dbReference type="SUPFAM" id="SSF55083">
    <property type="entry name" value="6-hydroxymethyl-7,8-dihydropterin pyrophosphokinase, HPPK"/>
    <property type="match status" value="1"/>
</dbReference>
<dbReference type="NCBIfam" id="TIGR01498">
    <property type="entry name" value="folK"/>
    <property type="match status" value="1"/>
</dbReference>
<evidence type="ECO:0000313" key="10">
    <source>
        <dbReference type="EMBL" id="XAN06665.1"/>
    </source>
</evidence>
<evidence type="ECO:0000256" key="8">
    <source>
        <dbReference type="ARBA" id="ARBA00022909"/>
    </source>
</evidence>
<keyword evidence="11" id="KW-1185">Reference proteome</keyword>
<reference evidence="10 11" key="1">
    <citation type="submission" date="2024-04" db="EMBL/GenBank/DDBJ databases">
        <title>Isolation of an actinomycete strain from pig manure.</title>
        <authorList>
            <person name="Gong T."/>
            <person name="Yu Z."/>
            <person name="An M."/>
            <person name="Wei C."/>
            <person name="Yang W."/>
            <person name="Liu L."/>
        </authorList>
    </citation>
    <scope>NUCLEOTIDE SEQUENCE [LARGE SCALE GENOMIC DNA]</scope>
    <source>
        <strain evidence="10 11">ZF39</strain>
    </source>
</reference>
<keyword evidence="8" id="KW-0289">Folate biosynthesis</keyword>
<dbReference type="Proteomes" id="UP001442841">
    <property type="component" value="Chromosome"/>
</dbReference>
<evidence type="ECO:0000256" key="6">
    <source>
        <dbReference type="ARBA" id="ARBA00022777"/>
    </source>
</evidence>
<dbReference type="InterPro" id="IPR000550">
    <property type="entry name" value="Hppk"/>
</dbReference>
<keyword evidence="4 10" id="KW-0808">Transferase</keyword>
<evidence type="ECO:0000256" key="4">
    <source>
        <dbReference type="ARBA" id="ARBA00022679"/>
    </source>
</evidence>
<gene>
    <name evidence="10" type="primary">folK</name>
    <name evidence="10" type="ORF">AADG42_04870</name>
</gene>
<name>A0ABZ3FNB1_9ACTN</name>
<keyword evidence="5" id="KW-0547">Nucleotide-binding</keyword>
<keyword evidence="6" id="KW-0418">Kinase</keyword>
<sequence length="183" mass="19703">MTHPFALDVDTLSGMKPITTAVFSLGSNLGDRLEHLQSAVTTLAGTPDVIVVEVSPIYETKAIGGPEGNPDFLNLVVVTETTQPARVLLERAHAIEAAHERVREIENGPRTLDVDLIIVGKTELDDPAIQLPHPRAHERAFVLAPWHDVDPGAVIPGQGPIAELLAEVDLSGIVRRDDLTIEV</sequence>
<dbReference type="RefSeq" id="WP_425308096.1">
    <property type="nucleotide sequence ID" value="NZ_CP154795.1"/>
</dbReference>
<evidence type="ECO:0000256" key="2">
    <source>
        <dbReference type="ARBA" id="ARBA00005051"/>
    </source>
</evidence>